<proteinExistence type="predicted"/>
<name>A0A016S6X9_9BILA</name>
<protein>
    <submittedName>
        <fullName evidence="1">Uncharacterized protein</fullName>
    </submittedName>
</protein>
<comment type="caution">
    <text evidence="1">The sequence shown here is derived from an EMBL/GenBank/DDBJ whole genome shotgun (WGS) entry which is preliminary data.</text>
</comment>
<keyword evidence="2" id="KW-1185">Reference proteome</keyword>
<reference evidence="2" key="1">
    <citation type="journal article" date="2015" name="Nat. Genet.">
        <title>The genome and transcriptome of the zoonotic hookworm Ancylostoma ceylanicum identify infection-specific gene families.</title>
        <authorList>
            <person name="Schwarz E.M."/>
            <person name="Hu Y."/>
            <person name="Antoshechkin I."/>
            <person name="Miller M.M."/>
            <person name="Sternberg P.W."/>
            <person name="Aroian R.V."/>
        </authorList>
    </citation>
    <scope>NUCLEOTIDE SEQUENCE</scope>
    <source>
        <strain evidence="2">HY135</strain>
    </source>
</reference>
<dbReference type="AlphaFoldDB" id="A0A016S6X9"/>
<dbReference type="Proteomes" id="UP000024635">
    <property type="component" value="Unassembled WGS sequence"/>
</dbReference>
<evidence type="ECO:0000313" key="2">
    <source>
        <dbReference type="Proteomes" id="UP000024635"/>
    </source>
</evidence>
<dbReference type="EMBL" id="JARK01001615">
    <property type="protein sequence ID" value="EYB86398.1"/>
    <property type="molecule type" value="Genomic_DNA"/>
</dbReference>
<organism evidence="1 2">
    <name type="scientific">Ancylostoma ceylanicum</name>
    <dbReference type="NCBI Taxonomy" id="53326"/>
    <lineage>
        <taxon>Eukaryota</taxon>
        <taxon>Metazoa</taxon>
        <taxon>Ecdysozoa</taxon>
        <taxon>Nematoda</taxon>
        <taxon>Chromadorea</taxon>
        <taxon>Rhabditida</taxon>
        <taxon>Rhabditina</taxon>
        <taxon>Rhabditomorpha</taxon>
        <taxon>Strongyloidea</taxon>
        <taxon>Ancylostomatidae</taxon>
        <taxon>Ancylostomatinae</taxon>
        <taxon>Ancylostoma</taxon>
    </lineage>
</organism>
<evidence type="ECO:0000313" key="1">
    <source>
        <dbReference type="EMBL" id="EYB86398.1"/>
    </source>
</evidence>
<gene>
    <name evidence="1" type="primary">Acey_s0279.g1184</name>
    <name evidence="1" type="ORF">Y032_0279g1184</name>
</gene>
<sequence length="174" mass="20108">MPLFAKHRGPSHIFHTNRVPKAVDGHVATREDFDTEEAYKDVLKKYGPWFMRTPVGRAPSFTAKALPNCQKDPDFKKHRKFWSYYDRDGSSMKIPDNVWHDQNPTNMCADMRRTTAVMHKDGYVDVPPFLRRPVICVSVTNLALRQTSALNTFPDVRYARMALPRFHPQGFVSV</sequence>
<accession>A0A016S6X9</accession>